<evidence type="ECO:0000259" key="7">
    <source>
        <dbReference type="Pfam" id="PF07005"/>
    </source>
</evidence>
<keyword evidence="10" id="KW-1185">Reference proteome</keyword>
<keyword evidence="2" id="KW-0808">Transferase</keyword>
<evidence type="ECO:0000313" key="9">
    <source>
        <dbReference type="EMBL" id="SUQ14325.1"/>
    </source>
</evidence>
<evidence type="ECO:0000313" key="10">
    <source>
        <dbReference type="Proteomes" id="UP000254051"/>
    </source>
</evidence>
<dbReference type="AlphaFoldDB" id="A0A316AI62"/>
<dbReference type="Pfam" id="PF17042">
    <property type="entry name" value="NBD_C"/>
    <property type="match status" value="1"/>
</dbReference>
<dbReference type="Gene3D" id="3.40.50.10840">
    <property type="entry name" value="Putative sugar-binding, N-terminal domain"/>
    <property type="match status" value="1"/>
</dbReference>
<keyword evidence="4" id="KW-0418">Kinase</keyword>
<reference evidence="10" key="1">
    <citation type="submission" date="2017-07" db="EMBL/GenBank/DDBJ databases">
        <authorList>
            <person name="Varghese N."/>
            <person name="Submissions S."/>
        </authorList>
    </citation>
    <scope>NUCLEOTIDE SEQUENCE [LARGE SCALE GENOMIC DNA]</scope>
    <source>
        <strain evidence="10">NLAE-zl-C134</strain>
    </source>
</reference>
<dbReference type="Proteomes" id="UP000254051">
    <property type="component" value="Unassembled WGS sequence"/>
</dbReference>
<comment type="similarity">
    <text evidence="1">Belongs to the four-carbon acid sugar kinase family.</text>
</comment>
<dbReference type="GO" id="GO:0005524">
    <property type="term" value="F:ATP binding"/>
    <property type="evidence" value="ECO:0007669"/>
    <property type="project" value="UniProtKB-KW"/>
</dbReference>
<evidence type="ECO:0000259" key="8">
    <source>
        <dbReference type="Pfam" id="PF17042"/>
    </source>
</evidence>
<sequence>MAPISKIKNDEVREMLKAAIIADDLTGANDTGAIIAQEGYRVGTVLDLKDIDKFQGYDILCTSTASRGMEKSKAFEVVKEAAECFKSRGCNFFSKRCDSTLRGNVGAEIDAVLEGLGEDTYAIVVASFPNSGRTALGDYLLVNHVPLELTEVAKDPISPVSISNVTDIVRLQTEHKVGYVALTTVMQGNEAIKKAVLEQTKDCRVVVIDARTNEDIQEIAKGCVSAEIKFVAIDPGPFTGSVVRELYAGVKKEKKILCSIGSASALTRRQIQALKKHCNPYIVKVNSLLFFKESEREAEVQRVVKEVVNNKEQSDILAVVTTFEDSDVLDFSKIGEVKGKSKGECAEYIAGAMADITYEIQKQLKDEIGGLYVSGGDISSAYSKRIGAVGFDVRAEVVPLAIYSMIIDKDMNKTPIVTKGGLVGSDDTLITCIDYLKSVI</sequence>
<dbReference type="InterPro" id="IPR037051">
    <property type="entry name" value="4-carb_acid_sugar_kinase_N_sf"/>
</dbReference>
<accession>A0A316AI62</accession>
<dbReference type="InterPro" id="IPR031475">
    <property type="entry name" value="NBD_C"/>
</dbReference>
<dbReference type="GO" id="GO:0016301">
    <property type="term" value="F:kinase activity"/>
    <property type="evidence" value="ECO:0007669"/>
    <property type="project" value="UniProtKB-KW"/>
</dbReference>
<evidence type="ECO:0000256" key="3">
    <source>
        <dbReference type="ARBA" id="ARBA00022741"/>
    </source>
</evidence>
<name>A0A316AI62_9FIRM</name>
<evidence type="ECO:0000256" key="4">
    <source>
        <dbReference type="ARBA" id="ARBA00022777"/>
    </source>
</evidence>
<evidence type="ECO:0000256" key="6">
    <source>
        <dbReference type="ARBA" id="ARBA00023277"/>
    </source>
</evidence>
<dbReference type="RefSeq" id="WP_242992360.1">
    <property type="nucleotide sequence ID" value="NZ_QGDS01000006.1"/>
</dbReference>
<protein>
    <submittedName>
        <fullName evidence="9">Uncharacterized conserved protein YgbK, DUF1537 family</fullName>
    </submittedName>
</protein>
<keyword evidence="6" id="KW-0119">Carbohydrate metabolism</keyword>
<keyword evidence="3" id="KW-0547">Nucleotide-binding</keyword>
<feature type="domain" description="Four-carbon acid sugar kinase N-terminal" evidence="7">
    <location>
        <begin position="19"/>
        <end position="240"/>
    </location>
</feature>
<dbReference type="Pfam" id="PF07005">
    <property type="entry name" value="SBD_N"/>
    <property type="match status" value="1"/>
</dbReference>
<evidence type="ECO:0000256" key="2">
    <source>
        <dbReference type="ARBA" id="ARBA00022679"/>
    </source>
</evidence>
<keyword evidence="5" id="KW-0067">ATP-binding</keyword>
<feature type="domain" description="Four-carbon acid sugar kinase nucleotide binding" evidence="8">
    <location>
        <begin position="258"/>
        <end position="429"/>
    </location>
</feature>
<proteinExistence type="inferred from homology"/>
<evidence type="ECO:0000256" key="1">
    <source>
        <dbReference type="ARBA" id="ARBA00005715"/>
    </source>
</evidence>
<gene>
    <name evidence="9" type="ORF">SAMN05216529_10615</name>
</gene>
<dbReference type="Gene3D" id="3.40.980.20">
    <property type="entry name" value="Four-carbon acid sugar kinase, nucleotide binding domain"/>
    <property type="match status" value="1"/>
</dbReference>
<dbReference type="EMBL" id="UHJJ01000006">
    <property type="protein sequence ID" value="SUQ14325.1"/>
    <property type="molecule type" value="Genomic_DNA"/>
</dbReference>
<evidence type="ECO:0000256" key="5">
    <source>
        <dbReference type="ARBA" id="ARBA00022840"/>
    </source>
</evidence>
<dbReference type="SUPFAM" id="SSF142764">
    <property type="entry name" value="YgbK-like"/>
    <property type="match status" value="1"/>
</dbReference>
<dbReference type="InterPro" id="IPR010737">
    <property type="entry name" value="4-carb_acid_sugar_kinase_N"/>
</dbReference>
<dbReference type="InterPro" id="IPR042213">
    <property type="entry name" value="NBD_C_sf"/>
</dbReference>
<organism evidence="9 10">
    <name type="scientific">Faecalicatena contorta</name>
    <dbReference type="NCBI Taxonomy" id="39482"/>
    <lineage>
        <taxon>Bacteria</taxon>
        <taxon>Bacillati</taxon>
        <taxon>Bacillota</taxon>
        <taxon>Clostridia</taxon>
        <taxon>Lachnospirales</taxon>
        <taxon>Lachnospiraceae</taxon>
        <taxon>Faecalicatena</taxon>
    </lineage>
</organism>